<dbReference type="InterPro" id="IPR006134">
    <property type="entry name" value="DNA-dir_DNA_pol_B_multi_dom"/>
</dbReference>
<dbReference type="GO" id="GO:0042276">
    <property type="term" value="P:error-prone translesion synthesis"/>
    <property type="evidence" value="ECO:0007669"/>
    <property type="project" value="TreeGrafter"/>
</dbReference>
<evidence type="ECO:0000313" key="7">
    <source>
        <dbReference type="EMBL" id="KAA0189097.1"/>
    </source>
</evidence>
<name>A0A8E0RVQ0_9TREM</name>
<dbReference type="GO" id="GO:0016035">
    <property type="term" value="C:zeta DNA polymerase complex"/>
    <property type="evidence" value="ECO:0007669"/>
    <property type="project" value="InterPro"/>
</dbReference>
<dbReference type="GO" id="GO:0000724">
    <property type="term" value="P:double-strand break repair via homologous recombination"/>
    <property type="evidence" value="ECO:0007669"/>
    <property type="project" value="TreeGrafter"/>
</dbReference>
<evidence type="ECO:0000256" key="4">
    <source>
        <dbReference type="ARBA" id="ARBA00022932"/>
    </source>
</evidence>
<dbReference type="Gene3D" id="1.10.132.60">
    <property type="entry name" value="DNA polymerase family B, C-terminal domain"/>
    <property type="match status" value="1"/>
</dbReference>
<dbReference type="InterPro" id="IPR023211">
    <property type="entry name" value="DNA_pol_palm_dom_sf"/>
</dbReference>
<gene>
    <name evidence="7" type="ORF">FBUS_11298</name>
</gene>
<dbReference type="OrthoDB" id="2414538at2759"/>
<dbReference type="InterPro" id="IPR043502">
    <property type="entry name" value="DNA/RNA_pol_sf"/>
</dbReference>
<dbReference type="PROSITE" id="PS00116">
    <property type="entry name" value="DNA_POLYMERASE_B"/>
    <property type="match status" value="1"/>
</dbReference>
<dbReference type="GO" id="GO:0003677">
    <property type="term" value="F:DNA binding"/>
    <property type="evidence" value="ECO:0007669"/>
    <property type="project" value="InterPro"/>
</dbReference>
<dbReference type="PANTHER" id="PTHR45812">
    <property type="entry name" value="DNA POLYMERASE ZETA CATALYTIC SUBUNIT"/>
    <property type="match status" value="1"/>
</dbReference>
<feature type="region of interest" description="Disordered" evidence="5">
    <location>
        <begin position="336"/>
        <end position="357"/>
    </location>
</feature>
<dbReference type="EMBL" id="LUCM01007994">
    <property type="protein sequence ID" value="KAA0189097.1"/>
    <property type="molecule type" value="Genomic_DNA"/>
</dbReference>
<dbReference type="Gene3D" id="3.90.1600.10">
    <property type="entry name" value="Palm domain of DNA polymerase"/>
    <property type="match status" value="1"/>
</dbReference>
<evidence type="ECO:0000259" key="6">
    <source>
        <dbReference type="Pfam" id="PF00136"/>
    </source>
</evidence>
<dbReference type="InterPro" id="IPR042087">
    <property type="entry name" value="DNA_pol_B_thumb"/>
</dbReference>
<accession>A0A8E0RVQ0</accession>
<protein>
    <recommendedName>
        <fullName evidence="1">DNA-directed DNA polymerase</fullName>
        <ecNumber evidence="1">2.7.7.7</ecNumber>
    </recommendedName>
</protein>
<evidence type="ECO:0000313" key="8">
    <source>
        <dbReference type="Proteomes" id="UP000728185"/>
    </source>
</evidence>
<dbReference type="SUPFAM" id="SSF56672">
    <property type="entry name" value="DNA/RNA polymerases"/>
    <property type="match status" value="1"/>
</dbReference>
<organism evidence="7 8">
    <name type="scientific">Fasciolopsis buskii</name>
    <dbReference type="NCBI Taxonomy" id="27845"/>
    <lineage>
        <taxon>Eukaryota</taxon>
        <taxon>Metazoa</taxon>
        <taxon>Spiralia</taxon>
        <taxon>Lophotrochozoa</taxon>
        <taxon>Platyhelminthes</taxon>
        <taxon>Trematoda</taxon>
        <taxon>Digenea</taxon>
        <taxon>Plagiorchiida</taxon>
        <taxon>Echinostomata</taxon>
        <taxon>Echinostomatoidea</taxon>
        <taxon>Fasciolidae</taxon>
        <taxon>Fasciolopsis</taxon>
    </lineage>
</organism>
<dbReference type="AlphaFoldDB" id="A0A8E0RVQ0"/>
<evidence type="ECO:0000256" key="5">
    <source>
        <dbReference type="SAM" id="MobiDB-lite"/>
    </source>
</evidence>
<reference evidence="7" key="1">
    <citation type="submission" date="2019-05" db="EMBL/GenBank/DDBJ databases">
        <title>Annotation for the trematode Fasciolopsis buski.</title>
        <authorList>
            <person name="Choi Y.-J."/>
        </authorList>
    </citation>
    <scope>NUCLEOTIDE SEQUENCE</scope>
    <source>
        <strain evidence="7">HT</strain>
        <tissue evidence="7">Whole worm</tissue>
    </source>
</reference>
<dbReference type="InterPro" id="IPR017964">
    <property type="entry name" value="DNA-dir_DNA_pol_B_CS"/>
</dbReference>
<dbReference type="GO" id="GO:0000166">
    <property type="term" value="F:nucleotide binding"/>
    <property type="evidence" value="ECO:0007669"/>
    <property type="project" value="InterPro"/>
</dbReference>
<proteinExistence type="predicted"/>
<keyword evidence="4" id="KW-0239">DNA-directed DNA polymerase</keyword>
<keyword evidence="2" id="KW-0808">Transferase</keyword>
<dbReference type="Proteomes" id="UP000728185">
    <property type="component" value="Unassembled WGS sequence"/>
</dbReference>
<sequence>MWFVSYRTQVGDSIVQKSREILEQSIGLVHSGRIHLPWSCTPRVVYGDTDSLFIHLPGLGQAEAFAAAEAIAQAVTASNPAPIKLKVEKLYYPCLLEAKKRYAGYAYESVSQTVPVFDAKGLETVRRDCCPFVSDILETALRLLFNQFSLPASVESPAFPSSAVGDKAVMNHLLCTAESRVRELVRCYAQKLLSGAIPFSKCILTRPYWGQASYRPGAFAPALQTARRLMALDPRGEPAVGERVPYYVVPGRPCQALITCIRSVFELSPPVWDSPKDITRRSLSPRLNTAYYLDKQLIPPLTRMVQILGWRMDLWLGDLPRFHVTRGNQRFRARMSTNVNPESSLKRLDSTDSQSSAFSQSSSVLSVCGDSWNGPLTGHPSRNRQRRVRRCNPAGIMRAFVQHPLRICVHCDTRVPPSVHLDHFGCCDTCLQHNPNLSVISAIKFGTEVHYLC</sequence>
<dbReference type="Pfam" id="PF00136">
    <property type="entry name" value="DNA_pol_B"/>
    <property type="match status" value="1"/>
</dbReference>
<dbReference type="EC" id="2.7.7.7" evidence="1"/>
<evidence type="ECO:0000256" key="2">
    <source>
        <dbReference type="ARBA" id="ARBA00022679"/>
    </source>
</evidence>
<dbReference type="PANTHER" id="PTHR45812:SF1">
    <property type="entry name" value="DNA POLYMERASE ZETA CATALYTIC SUBUNIT"/>
    <property type="match status" value="1"/>
</dbReference>
<dbReference type="GO" id="GO:0003887">
    <property type="term" value="F:DNA-directed DNA polymerase activity"/>
    <property type="evidence" value="ECO:0007669"/>
    <property type="project" value="UniProtKB-KW"/>
</dbReference>
<evidence type="ECO:0000256" key="1">
    <source>
        <dbReference type="ARBA" id="ARBA00012417"/>
    </source>
</evidence>
<keyword evidence="3" id="KW-0548">Nucleotidyltransferase</keyword>
<comment type="caution">
    <text evidence="7">The sequence shown here is derived from an EMBL/GenBank/DDBJ whole genome shotgun (WGS) entry which is preliminary data.</text>
</comment>
<keyword evidence="8" id="KW-1185">Reference proteome</keyword>
<feature type="domain" description="DNA-directed DNA polymerase family B multifunctional" evidence="6">
    <location>
        <begin position="9"/>
        <end position="306"/>
    </location>
</feature>
<evidence type="ECO:0000256" key="3">
    <source>
        <dbReference type="ARBA" id="ARBA00022695"/>
    </source>
</evidence>
<dbReference type="InterPro" id="IPR030559">
    <property type="entry name" value="PolZ_Rev3"/>
</dbReference>
<dbReference type="GO" id="GO:0005634">
    <property type="term" value="C:nucleus"/>
    <property type="evidence" value="ECO:0007669"/>
    <property type="project" value="TreeGrafter"/>
</dbReference>